<accession>A0A2J6PKS3</accession>
<reference evidence="1 2" key="1">
    <citation type="submission" date="2016-05" db="EMBL/GenBank/DDBJ databases">
        <title>A degradative enzymes factory behind the ericoid mycorrhizal symbiosis.</title>
        <authorList>
            <consortium name="DOE Joint Genome Institute"/>
            <person name="Martino E."/>
            <person name="Morin E."/>
            <person name="Grelet G."/>
            <person name="Kuo A."/>
            <person name="Kohler A."/>
            <person name="Daghino S."/>
            <person name="Barry K."/>
            <person name="Choi C."/>
            <person name="Cichocki N."/>
            <person name="Clum A."/>
            <person name="Copeland A."/>
            <person name="Hainaut M."/>
            <person name="Haridas S."/>
            <person name="Labutti K."/>
            <person name="Lindquist E."/>
            <person name="Lipzen A."/>
            <person name="Khouja H.-R."/>
            <person name="Murat C."/>
            <person name="Ohm R."/>
            <person name="Olson A."/>
            <person name="Spatafora J."/>
            <person name="Veneault-Fourrey C."/>
            <person name="Henrissat B."/>
            <person name="Grigoriev I."/>
            <person name="Martin F."/>
            <person name="Perotto S."/>
        </authorList>
    </citation>
    <scope>NUCLEOTIDE SEQUENCE [LARGE SCALE GENOMIC DNA]</scope>
    <source>
        <strain evidence="1 2">UAMH 7357</strain>
    </source>
</reference>
<dbReference type="Proteomes" id="UP000235672">
    <property type="component" value="Unassembled WGS sequence"/>
</dbReference>
<evidence type="ECO:0000313" key="1">
    <source>
        <dbReference type="EMBL" id="PMD14614.1"/>
    </source>
</evidence>
<dbReference type="STRING" id="1745343.A0A2J6PKS3"/>
<proteinExistence type="predicted"/>
<organism evidence="1 2">
    <name type="scientific">Hyaloscypha hepaticicola</name>
    <dbReference type="NCBI Taxonomy" id="2082293"/>
    <lineage>
        <taxon>Eukaryota</taxon>
        <taxon>Fungi</taxon>
        <taxon>Dikarya</taxon>
        <taxon>Ascomycota</taxon>
        <taxon>Pezizomycotina</taxon>
        <taxon>Leotiomycetes</taxon>
        <taxon>Helotiales</taxon>
        <taxon>Hyaloscyphaceae</taxon>
        <taxon>Hyaloscypha</taxon>
    </lineage>
</organism>
<dbReference type="EMBL" id="KZ613520">
    <property type="protein sequence ID" value="PMD14614.1"/>
    <property type="molecule type" value="Genomic_DNA"/>
</dbReference>
<evidence type="ECO:0000313" key="2">
    <source>
        <dbReference type="Proteomes" id="UP000235672"/>
    </source>
</evidence>
<keyword evidence="2" id="KW-1185">Reference proteome</keyword>
<dbReference type="AlphaFoldDB" id="A0A2J6PKS3"/>
<dbReference type="OrthoDB" id="3000060at2759"/>
<name>A0A2J6PKS3_9HELO</name>
<protein>
    <submittedName>
        <fullName evidence="1">Uncharacterized protein</fullName>
    </submittedName>
</protein>
<sequence length="231" mass="25942">MPELARKLRNASGPEVYLGIGDEEKLGGSSKLSILRERAVSYMKSYPGADNAGPNISLHSELRSLINGKENFTDNILDYLDAALDYRTSLLSLASDYAQFADLNSKDPRRFDVESWFQQKFEETQAGDLRISAAARAQIQKYHKVHQLIAEKKLVGVPLPTTQRPDYEKPQEYLAIAFASSNLSLNEVQDLINRLHDRRCTQNPSFGFILVTKMLTVNNATQYLIATSTVQ</sequence>
<gene>
    <name evidence="1" type="ORF">NA56DRAFT_710681</name>
</gene>